<dbReference type="EMBL" id="JXTC01000365">
    <property type="protein sequence ID" value="PON60424.1"/>
    <property type="molecule type" value="Genomic_DNA"/>
</dbReference>
<gene>
    <name evidence="1" type="ORF">TorRG33x02_284820</name>
</gene>
<name>A0A2P5CHB8_TREOI</name>
<accession>A0A2P5CHB8</accession>
<dbReference type="AlphaFoldDB" id="A0A2P5CHB8"/>
<dbReference type="OrthoDB" id="1194645at2759"/>
<dbReference type="Proteomes" id="UP000237000">
    <property type="component" value="Unassembled WGS sequence"/>
</dbReference>
<comment type="caution">
    <text evidence="1">The sequence shown here is derived from an EMBL/GenBank/DDBJ whole genome shotgun (WGS) entry which is preliminary data.</text>
</comment>
<keyword evidence="2" id="KW-1185">Reference proteome</keyword>
<sequence length="129" mass="14879">SILHRKPIQVPWKLCFCPKVEGGLGLRDLSTLNKALLKKFAWRILMVDSDLFAYPCARFFMRKGDVLMHRKSSIWPGLRPFCIDLYKESRWLVGGQSKVKFWTDNWMGSHLINLVSSNLGLEPSLDNVV</sequence>
<dbReference type="InParanoid" id="A0A2P5CHB8"/>
<reference evidence="2" key="1">
    <citation type="submission" date="2016-06" db="EMBL/GenBank/DDBJ databases">
        <title>Parallel loss of symbiosis genes in relatives of nitrogen-fixing non-legume Parasponia.</title>
        <authorList>
            <person name="Van Velzen R."/>
            <person name="Holmer R."/>
            <person name="Bu F."/>
            <person name="Rutten L."/>
            <person name="Van Zeijl A."/>
            <person name="Liu W."/>
            <person name="Santuari L."/>
            <person name="Cao Q."/>
            <person name="Sharma T."/>
            <person name="Shen D."/>
            <person name="Roswanjaya Y."/>
            <person name="Wardhani T."/>
            <person name="Kalhor M.S."/>
            <person name="Jansen J."/>
            <person name="Van den Hoogen J."/>
            <person name="Gungor B."/>
            <person name="Hartog M."/>
            <person name="Hontelez J."/>
            <person name="Verver J."/>
            <person name="Yang W.-C."/>
            <person name="Schijlen E."/>
            <person name="Repin R."/>
            <person name="Schilthuizen M."/>
            <person name="Schranz E."/>
            <person name="Heidstra R."/>
            <person name="Miyata K."/>
            <person name="Fedorova E."/>
            <person name="Kohlen W."/>
            <person name="Bisseling T."/>
            <person name="Smit S."/>
            <person name="Geurts R."/>
        </authorList>
    </citation>
    <scope>NUCLEOTIDE SEQUENCE [LARGE SCALE GENOMIC DNA]</scope>
    <source>
        <strain evidence="2">cv. RG33-2</strain>
    </source>
</reference>
<feature type="non-terminal residue" evidence="1">
    <location>
        <position position="1"/>
    </location>
</feature>
<protein>
    <submittedName>
        <fullName evidence="1">Uncharacterized protein</fullName>
    </submittedName>
</protein>
<organism evidence="1 2">
    <name type="scientific">Trema orientale</name>
    <name type="common">Charcoal tree</name>
    <name type="synonym">Celtis orientalis</name>
    <dbReference type="NCBI Taxonomy" id="63057"/>
    <lineage>
        <taxon>Eukaryota</taxon>
        <taxon>Viridiplantae</taxon>
        <taxon>Streptophyta</taxon>
        <taxon>Embryophyta</taxon>
        <taxon>Tracheophyta</taxon>
        <taxon>Spermatophyta</taxon>
        <taxon>Magnoliopsida</taxon>
        <taxon>eudicotyledons</taxon>
        <taxon>Gunneridae</taxon>
        <taxon>Pentapetalae</taxon>
        <taxon>rosids</taxon>
        <taxon>fabids</taxon>
        <taxon>Rosales</taxon>
        <taxon>Cannabaceae</taxon>
        <taxon>Trema</taxon>
    </lineage>
</organism>
<proteinExistence type="predicted"/>
<evidence type="ECO:0000313" key="1">
    <source>
        <dbReference type="EMBL" id="PON60424.1"/>
    </source>
</evidence>
<evidence type="ECO:0000313" key="2">
    <source>
        <dbReference type="Proteomes" id="UP000237000"/>
    </source>
</evidence>